<dbReference type="SUPFAM" id="SSF53474">
    <property type="entry name" value="alpha/beta-Hydrolases"/>
    <property type="match status" value="1"/>
</dbReference>
<sequence>MKLPVSTRIARRVLRGMPAPRYAVSCEPGLRIPMADGVELLADHYFPDLPDSGTPQDFPTLLVRSPYGRGFRWAALYGVAFAEQGFHVLLQSTRGTAGSGGVFQPWRDDGPDGRSTVAWLRRRPWFDGRLGLVGPSAVAYAHWALAAAPPPELKAMVMQMPLHNPRGLFHRSGVFALDDALIATTMVKTQLPGPRRFHGAATHPDPDSTAGDGYWQGTDLLDAADRLAVPTLVISGWADVALDQALQQYGRLPAGHRSLLIGPWTHTSALRKGAARIFAESLAWLRGHLIGPAPPQGQIRVAVGRTTGWRDLSAWPPAAIPLSWYPHPGGALSREPPRTDVAVGVVRYDPDDPTPSVGGNSLAQKPGVQNNKSLEERDDVLVFTGPPLTEPTEVIGAVAAEILVGPGAEPLAATLFVRLCDVDERGHSWNVCDGITRVTGPPPLTITVAMSSTAHRFLPGHRLRVQISGGAYPRFAAGRQAFRIEVRSGSTVVLPAV</sequence>
<evidence type="ECO:0000256" key="2">
    <source>
        <dbReference type="SAM" id="MobiDB-lite"/>
    </source>
</evidence>
<comment type="caution">
    <text evidence="4">The sequence shown here is derived from an EMBL/GenBank/DDBJ whole genome shotgun (WGS) entry which is preliminary data.</text>
</comment>
<dbReference type="Gene3D" id="3.40.50.1820">
    <property type="entry name" value="alpha/beta hydrolase"/>
    <property type="match status" value="2"/>
</dbReference>
<gene>
    <name evidence="4" type="ORF">KGQ19_09310</name>
</gene>
<dbReference type="Gene3D" id="2.60.120.260">
    <property type="entry name" value="Galactose-binding domain-like"/>
    <property type="match status" value="1"/>
</dbReference>
<organism evidence="4 5">
    <name type="scientific">Catenulispora pinistramenti</name>
    <dbReference type="NCBI Taxonomy" id="2705254"/>
    <lineage>
        <taxon>Bacteria</taxon>
        <taxon>Bacillati</taxon>
        <taxon>Actinomycetota</taxon>
        <taxon>Actinomycetes</taxon>
        <taxon>Catenulisporales</taxon>
        <taxon>Catenulisporaceae</taxon>
        <taxon>Catenulispora</taxon>
    </lineage>
</organism>
<dbReference type="InterPro" id="IPR013736">
    <property type="entry name" value="Xaa-Pro_dipept_C"/>
</dbReference>
<dbReference type="EMBL" id="JAAFYZ010000022">
    <property type="protein sequence ID" value="MBS2547068.1"/>
    <property type="molecule type" value="Genomic_DNA"/>
</dbReference>
<dbReference type="InterPro" id="IPR005674">
    <property type="entry name" value="CocE/Ser_esterase"/>
</dbReference>
<feature type="region of interest" description="Disordered" evidence="2">
    <location>
        <begin position="193"/>
        <end position="212"/>
    </location>
</feature>
<feature type="domain" description="Xaa-Pro dipeptidyl-peptidase C-terminal" evidence="3">
    <location>
        <begin position="282"/>
        <end position="493"/>
    </location>
</feature>
<dbReference type="InterPro" id="IPR029058">
    <property type="entry name" value="AB_hydrolase_fold"/>
</dbReference>
<dbReference type="InterPro" id="IPR000383">
    <property type="entry name" value="Xaa-Pro-like_dom"/>
</dbReference>
<dbReference type="Gene3D" id="1.10.3020.10">
    <property type="entry name" value="alpha-amino acid ester hydrolase ( Helical cap domain)"/>
    <property type="match status" value="2"/>
</dbReference>
<proteinExistence type="predicted"/>
<dbReference type="Pfam" id="PF02129">
    <property type="entry name" value="Peptidase_S15"/>
    <property type="match status" value="1"/>
</dbReference>
<dbReference type="RefSeq" id="WP_212008673.1">
    <property type="nucleotide sequence ID" value="NZ_JAAFYZ010000022.1"/>
</dbReference>
<dbReference type="SMART" id="SM00939">
    <property type="entry name" value="PepX_C"/>
    <property type="match status" value="1"/>
</dbReference>
<keyword evidence="1 4" id="KW-0378">Hydrolase</keyword>
<dbReference type="InterPro" id="IPR008979">
    <property type="entry name" value="Galactose-bd-like_sf"/>
</dbReference>
<evidence type="ECO:0000313" key="4">
    <source>
        <dbReference type="EMBL" id="MBS2547068.1"/>
    </source>
</evidence>
<dbReference type="SUPFAM" id="SSF49785">
    <property type="entry name" value="Galactose-binding domain-like"/>
    <property type="match status" value="1"/>
</dbReference>
<accession>A0ABS5KLY8</accession>
<dbReference type="GO" id="GO:0016787">
    <property type="term" value="F:hydrolase activity"/>
    <property type="evidence" value="ECO:0007669"/>
    <property type="project" value="UniProtKB-KW"/>
</dbReference>
<evidence type="ECO:0000259" key="3">
    <source>
        <dbReference type="SMART" id="SM00939"/>
    </source>
</evidence>
<keyword evidence="5" id="KW-1185">Reference proteome</keyword>
<evidence type="ECO:0000256" key="1">
    <source>
        <dbReference type="ARBA" id="ARBA00022801"/>
    </source>
</evidence>
<reference evidence="4 5" key="1">
    <citation type="submission" date="2020-02" db="EMBL/GenBank/DDBJ databases">
        <title>Acidophilic actinobacteria isolated from forest soil.</title>
        <authorList>
            <person name="Golinska P."/>
        </authorList>
    </citation>
    <scope>NUCLEOTIDE SEQUENCE [LARGE SCALE GENOMIC DNA]</scope>
    <source>
        <strain evidence="4 5">NL8</strain>
    </source>
</reference>
<dbReference type="Proteomes" id="UP000730482">
    <property type="component" value="Unassembled WGS sequence"/>
</dbReference>
<evidence type="ECO:0000313" key="5">
    <source>
        <dbReference type="Proteomes" id="UP000730482"/>
    </source>
</evidence>
<dbReference type="Pfam" id="PF08530">
    <property type="entry name" value="PepX_C"/>
    <property type="match status" value="1"/>
</dbReference>
<protein>
    <submittedName>
        <fullName evidence="4">CocE/NonD family hydrolase</fullName>
    </submittedName>
</protein>
<name>A0ABS5KLY8_9ACTN</name>
<dbReference type="NCBIfam" id="TIGR00976">
    <property type="entry name" value="CocE_NonD"/>
    <property type="match status" value="2"/>
</dbReference>